<name>A0A0W0FAG2_MONRR</name>
<keyword evidence="1" id="KW-0812">Transmembrane</keyword>
<evidence type="ECO:0000313" key="3">
    <source>
        <dbReference type="Proteomes" id="UP000054988"/>
    </source>
</evidence>
<organism evidence="2 3">
    <name type="scientific">Moniliophthora roreri</name>
    <name type="common">Frosty pod rot fungus</name>
    <name type="synonym">Monilia roreri</name>
    <dbReference type="NCBI Taxonomy" id="221103"/>
    <lineage>
        <taxon>Eukaryota</taxon>
        <taxon>Fungi</taxon>
        <taxon>Dikarya</taxon>
        <taxon>Basidiomycota</taxon>
        <taxon>Agaricomycotina</taxon>
        <taxon>Agaricomycetes</taxon>
        <taxon>Agaricomycetidae</taxon>
        <taxon>Agaricales</taxon>
        <taxon>Marasmiineae</taxon>
        <taxon>Marasmiaceae</taxon>
        <taxon>Moniliophthora</taxon>
    </lineage>
</organism>
<reference evidence="2 3" key="1">
    <citation type="submission" date="2015-12" db="EMBL/GenBank/DDBJ databases">
        <title>Draft genome sequence of Moniliophthora roreri, the causal agent of frosty pod rot of cacao.</title>
        <authorList>
            <person name="Aime M.C."/>
            <person name="Diaz-Valderrama J.R."/>
            <person name="Kijpornyongpan T."/>
            <person name="Phillips-Mora W."/>
        </authorList>
    </citation>
    <scope>NUCLEOTIDE SEQUENCE [LARGE SCALE GENOMIC DNA]</scope>
    <source>
        <strain evidence="2 3">MCA 2952</strain>
    </source>
</reference>
<protein>
    <submittedName>
        <fullName evidence="2">Uncharacterized protein</fullName>
    </submittedName>
</protein>
<evidence type="ECO:0000313" key="2">
    <source>
        <dbReference type="EMBL" id="KTB33309.1"/>
    </source>
</evidence>
<feature type="transmembrane region" description="Helical" evidence="1">
    <location>
        <begin position="83"/>
        <end position="104"/>
    </location>
</feature>
<evidence type="ECO:0000256" key="1">
    <source>
        <dbReference type="SAM" id="Phobius"/>
    </source>
</evidence>
<accession>A0A0W0FAG2</accession>
<dbReference type="Proteomes" id="UP000054988">
    <property type="component" value="Unassembled WGS sequence"/>
</dbReference>
<dbReference type="EMBL" id="LATX01002178">
    <property type="protein sequence ID" value="KTB33309.1"/>
    <property type="molecule type" value="Genomic_DNA"/>
</dbReference>
<keyword evidence="1" id="KW-1133">Transmembrane helix</keyword>
<dbReference type="AlphaFoldDB" id="A0A0W0FAG2"/>
<sequence length="224" mass="24006">MSESIDPALKPLLSLQAVVIFPVGSLSAMFFVYARARITAKQSQPGLGLASVIMVTVGIGGDSTKESVWKLLDLGDAIYFRYLIANAVVNSLVTLLTAGRIWWVGRQAMKVVGKQYRTIIAILLESGMLYPIAIIVPLILGPSGTDVSPVNLFPITYQVAGIAPTLIIVRAQSGKAIESVDQVVSTLRYTGSGGESSRIRNASRLPHSINFGFESHKTSDAESQ</sequence>
<feature type="transmembrane region" description="Helical" evidence="1">
    <location>
        <begin position="12"/>
        <end position="34"/>
    </location>
</feature>
<keyword evidence="1" id="KW-0472">Membrane</keyword>
<gene>
    <name evidence="2" type="ORF">WG66_14129</name>
</gene>
<feature type="transmembrane region" description="Helical" evidence="1">
    <location>
        <begin position="116"/>
        <end position="140"/>
    </location>
</feature>
<comment type="caution">
    <text evidence="2">The sequence shown here is derived from an EMBL/GenBank/DDBJ whole genome shotgun (WGS) entry which is preliminary data.</text>
</comment>
<proteinExistence type="predicted"/>
<feature type="transmembrane region" description="Helical" evidence="1">
    <location>
        <begin position="46"/>
        <end position="63"/>
    </location>
</feature>
<feature type="transmembrane region" description="Helical" evidence="1">
    <location>
        <begin position="152"/>
        <end position="169"/>
    </location>
</feature>